<evidence type="ECO:0000313" key="1">
    <source>
        <dbReference type="EMBL" id="GAG30263.1"/>
    </source>
</evidence>
<accession>X0X0R4</accession>
<dbReference type="InterPro" id="IPR032568">
    <property type="entry name" value="DUF4926"/>
</dbReference>
<gene>
    <name evidence="1" type="ORF">S01H1_68188</name>
</gene>
<sequence>MKFNLIDTVVLSRDIPKYNLKKGDLGTVVQIYGEHDYEVEFVTAGGHTQALTSLNEKDIRIVESKDMVSVRVLQEVV</sequence>
<dbReference type="EMBL" id="BARS01045212">
    <property type="protein sequence ID" value="GAG30263.1"/>
    <property type="molecule type" value="Genomic_DNA"/>
</dbReference>
<organism evidence="1">
    <name type="scientific">marine sediment metagenome</name>
    <dbReference type="NCBI Taxonomy" id="412755"/>
    <lineage>
        <taxon>unclassified sequences</taxon>
        <taxon>metagenomes</taxon>
        <taxon>ecological metagenomes</taxon>
    </lineage>
</organism>
<reference evidence="1" key="1">
    <citation type="journal article" date="2014" name="Front. Microbiol.">
        <title>High frequency of phylogenetically diverse reductive dehalogenase-homologous genes in deep subseafloor sedimentary metagenomes.</title>
        <authorList>
            <person name="Kawai M."/>
            <person name="Futagami T."/>
            <person name="Toyoda A."/>
            <person name="Takaki Y."/>
            <person name="Nishi S."/>
            <person name="Hori S."/>
            <person name="Arai W."/>
            <person name="Tsubouchi T."/>
            <person name="Morono Y."/>
            <person name="Uchiyama I."/>
            <person name="Ito T."/>
            <person name="Fujiyama A."/>
            <person name="Inagaki F."/>
            <person name="Takami H."/>
        </authorList>
    </citation>
    <scope>NUCLEOTIDE SEQUENCE</scope>
    <source>
        <strain evidence="1">Expedition CK06-06</strain>
    </source>
</reference>
<name>X0X0R4_9ZZZZ</name>
<dbReference type="AlphaFoldDB" id="X0X0R4"/>
<proteinExistence type="predicted"/>
<evidence type="ECO:0008006" key="2">
    <source>
        <dbReference type="Google" id="ProtNLM"/>
    </source>
</evidence>
<dbReference type="Pfam" id="PF16277">
    <property type="entry name" value="DUF4926"/>
    <property type="match status" value="1"/>
</dbReference>
<protein>
    <recommendedName>
        <fullName evidence="2">DUF4926 domain-containing protein</fullName>
    </recommendedName>
</protein>
<comment type="caution">
    <text evidence="1">The sequence shown here is derived from an EMBL/GenBank/DDBJ whole genome shotgun (WGS) entry which is preliminary data.</text>
</comment>